<feature type="chain" id="PRO_5042239784" evidence="1">
    <location>
        <begin position="21"/>
        <end position="210"/>
    </location>
</feature>
<dbReference type="AlphaFoldDB" id="A0AAE0J2D9"/>
<keyword evidence="1" id="KW-0732">Signal</keyword>
<dbReference type="Gene3D" id="2.30.60.10">
    <property type="entry name" value="Cyanovirin-N"/>
    <property type="match status" value="1"/>
</dbReference>
<reference evidence="2" key="1">
    <citation type="journal article" date="2023" name="Mol. Phylogenet. Evol.">
        <title>Genome-scale phylogeny and comparative genomics of the fungal order Sordariales.</title>
        <authorList>
            <person name="Hensen N."/>
            <person name="Bonometti L."/>
            <person name="Westerberg I."/>
            <person name="Brannstrom I.O."/>
            <person name="Guillou S."/>
            <person name="Cros-Aarteil S."/>
            <person name="Calhoun S."/>
            <person name="Haridas S."/>
            <person name="Kuo A."/>
            <person name="Mondo S."/>
            <person name="Pangilinan J."/>
            <person name="Riley R."/>
            <person name="LaButti K."/>
            <person name="Andreopoulos B."/>
            <person name="Lipzen A."/>
            <person name="Chen C."/>
            <person name="Yan M."/>
            <person name="Daum C."/>
            <person name="Ng V."/>
            <person name="Clum A."/>
            <person name="Steindorff A."/>
            <person name="Ohm R.A."/>
            <person name="Martin F."/>
            <person name="Silar P."/>
            <person name="Natvig D.O."/>
            <person name="Lalanne C."/>
            <person name="Gautier V."/>
            <person name="Ament-Velasquez S.L."/>
            <person name="Kruys A."/>
            <person name="Hutchinson M.I."/>
            <person name="Powell A.J."/>
            <person name="Barry K."/>
            <person name="Miller A.N."/>
            <person name="Grigoriev I.V."/>
            <person name="Debuchy R."/>
            <person name="Gladieux P."/>
            <person name="Hiltunen Thoren M."/>
            <person name="Johannesson H."/>
        </authorList>
    </citation>
    <scope>NUCLEOTIDE SEQUENCE</scope>
    <source>
        <strain evidence="2">SMH4131-1</strain>
    </source>
</reference>
<dbReference type="Proteomes" id="UP001286456">
    <property type="component" value="Unassembled WGS sequence"/>
</dbReference>
<evidence type="ECO:0000313" key="3">
    <source>
        <dbReference type="Proteomes" id="UP001286456"/>
    </source>
</evidence>
<reference evidence="2" key="2">
    <citation type="submission" date="2023-06" db="EMBL/GenBank/DDBJ databases">
        <authorList>
            <consortium name="Lawrence Berkeley National Laboratory"/>
            <person name="Haridas S."/>
            <person name="Hensen N."/>
            <person name="Bonometti L."/>
            <person name="Westerberg I."/>
            <person name="Brannstrom I.O."/>
            <person name="Guillou S."/>
            <person name="Cros-Aarteil S."/>
            <person name="Calhoun S."/>
            <person name="Kuo A."/>
            <person name="Mondo S."/>
            <person name="Pangilinan J."/>
            <person name="Riley R."/>
            <person name="Labutti K."/>
            <person name="Andreopoulos B."/>
            <person name="Lipzen A."/>
            <person name="Chen C."/>
            <person name="Yanf M."/>
            <person name="Daum C."/>
            <person name="Ng V."/>
            <person name="Clum A."/>
            <person name="Steindorff A."/>
            <person name="Ohm R."/>
            <person name="Martin F."/>
            <person name="Silar P."/>
            <person name="Natvig D."/>
            <person name="Lalanne C."/>
            <person name="Gautier V."/>
            <person name="Ament-Velasquez S.L."/>
            <person name="Kruys A."/>
            <person name="Hutchinson M.I."/>
            <person name="Powell A.J."/>
            <person name="Barry K."/>
            <person name="Miller A.N."/>
            <person name="Grigoriev I.V."/>
            <person name="Debuchy R."/>
            <person name="Gladieux P."/>
            <person name="Thoren M.H."/>
            <person name="Johannesson H."/>
        </authorList>
    </citation>
    <scope>NUCLEOTIDE SEQUENCE</scope>
    <source>
        <strain evidence="2">SMH4131-1</strain>
    </source>
</reference>
<protein>
    <submittedName>
        <fullName evidence="2">Uncharacterized protein</fullName>
    </submittedName>
</protein>
<dbReference type="SUPFAM" id="SSF51322">
    <property type="entry name" value="Cyanovirin-N"/>
    <property type="match status" value="1"/>
</dbReference>
<keyword evidence="3" id="KW-1185">Reference proteome</keyword>
<feature type="signal peptide" evidence="1">
    <location>
        <begin position="1"/>
        <end position="20"/>
    </location>
</feature>
<name>A0AAE0J2D9_9PEZI</name>
<comment type="caution">
    <text evidence="2">The sequence shown here is derived from an EMBL/GenBank/DDBJ whole genome shotgun (WGS) entry which is preliminary data.</text>
</comment>
<evidence type="ECO:0000313" key="2">
    <source>
        <dbReference type="EMBL" id="KAK3335609.1"/>
    </source>
</evidence>
<accession>A0AAE0J2D9</accession>
<organism evidence="2 3">
    <name type="scientific">Cercophora scortea</name>
    <dbReference type="NCBI Taxonomy" id="314031"/>
    <lineage>
        <taxon>Eukaryota</taxon>
        <taxon>Fungi</taxon>
        <taxon>Dikarya</taxon>
        <taxon>Ascomycota</taxon>
        <taxon>Pezizomycotina</taxon>
        <taxon>Sordariomycetes</taxon>
        <taxon>Sordariomycetidae</taxon>
        <taxon>Sordariales</taxon>
        <taxon>Lasiosphaeriaceae</taxon>
        <taxon>Cercophora</taxon>
    </lineage>
</organism>
<dbReference type="EMBL" id="JAUEPO010000001">
    <property type="protein sequence ID" value="KAK3335609.1"/>
    <property type="molecule type" value="Genomic_DNA"/>
</dbReference>
<sequence length="210" mass="22257">MPTLFILITALLGLASRAVSEFRTECDICTGDNIAIYNGPHDTNTASNKVMVARISGPDDIISSQMGASGTDIGAVVGIDLDVRNATVTTICPVSHANSGIKLPTFLITALDLNRCLGWDPVKQILSLQEWGNFTTAGNCRQCSLPQQSLNATMSCNCPDVNGNMVSVFTDLDPVLEKMGGYISCFSMKHLCVIVDSCPKLNPRGAIGSG</sequence>
<dbReference type="InterPro" id="IPR036673">
    <property type="entry name" value="Cyanovirin-N_sf"/>
</dbReference>
<gene>
    <name evidence="2" type="ORF">B0T19DRAFT_452792</name>
</gene>
<proteinExistence type="predicted"/>
<evidence type="ECO:0000256" key="1">
    <source>
        <dbReference type="SAM" id="SignalP"/>
    </source>
</evidence>